<accession>A0AB34J194</accession>
<dbReference type="GO" id="GO:0016757">
    <property type="term" value="F:glycosyltransferase activity"/>
    <property type="evidence" value="ECO:0007669"/>
    <property type="project" value="InterPro"/>
</dbReference>
<dbReference type="PANTHER" id="PTHR20961">
    <property type="entry name" value="GLYCOSYLTRANSFERASE"/>
    <property type="match status" value="1"/>
</dbReference>
<gene>
    <name evidence="1" type="ORF">AB1Y20_006931</name>
</gene>
<evidence type="ECO:0000313" key="2">
    <source>
        <dbReference type="Proteomes" id="UP001515480"/>
    </source>
</evidence>
<protein>
    <submittedName>
        <fullName evidence="1">Uncharacterized protein</fullName>
    </submittedName>
</protein>
<name>A0AB34J194_PRYPA</name>
<comment type="caution">
    <text evidence="1">The sequence shown here is derived from an EMBL/GenBank/DDBJ whole genome shotgun (WGS) entry which is preliminary data.</text>
</comment>
<dbReference type="PANTHER" id="PTHR20961:SF124">
    <property type="entry name" value="GLYCOSYLTRANSFERASE"/>
    <property type="match status" value="1"/>
</dbReference>
<sequence>MPSPLSADAREQLCHLSRPAHAVTARLCEEVDDACLDAEQVLLYSADAASQAERLYRLLSAADLFDLRRPLLPRAHRTVLAAAPREPYDYIPLAINAQLALRSHANVSGNRFARRRLQPAGRPAAAAGVGLLFITAWSNAWQETAHRALPHVFEAWCHERGGVTVVPAMWGATAPRHSAAADAASARTWLGAFSAAEVWTLGLMPTPEPVQQQLFGNRPCDAACLGAYAAASDAFFAARGARCFGRLRVCNFQQTPAAARPWSAMQALAAYHAGMPANATLAPRLSAEEGTVRVLFVVRATRRRVENLDELVGACARWRPRARADAPRVECAARGLGAGVKSVVPLLRAADVLFGVHGGDLINGLMLHAGASVVEVLPLKRAGCPCETFKRVFASEPGKVFHYVAKSDNMSFLRGRNRGMHSDMVVPVEVVERALERVIHVQGDPRKYRFHEIRY</sequence>
<dbReference type="AlphaFoldDB" id="A0AB34J194"/>
<dbReference type="EMBL" id="JBGBPQ010000015">
    <property type="protein sequence ID" value="KAL1510630.1"/>
    <property type="molecule type" value="Genomic_DNA"/>
</dbReference>
<dbReference type="Proteomes" id="UP001515480">
    <property type="component" value="Unassembled WGS sequence"/>
</dbReference>
<dbReference type="InterPro" id="IPR007657">
    <property type="entry name" value="Glycosyltransferase_61"/>
</dbReference>
<reference evidence="1 2" key="1">
    <citation type="journal article" date="2024" name="Science">
        <title>Giant polyketide synthase enzymes in the biosynthesis of giant marine polyether toxins.</title>
        <authorList>
            <person name="Fallon T.R."/>
            <person name="Shende V.V."/>
            <person name="Wierzbicki I.H."/>
            <person name="Pendleton A.L."/>
            <person name="Watervoot N.F."/>
            <person name="Auber R.P."/>
            <person name="Gonzalez D.J."/>
            <person name="Wisecaver J.H."/>
            <person name="Moore B.S."/>
        </authorList>
    </citation>
    <scope>NUCLEOTIDE SEQUENCE [LARGE SCALE GENOMIC DNA]</scope>
    <source>
        <strain evidence="1 2">12B1</strain>
    </source>
</reference>
<proteinExistence type="predicted"/>
<evidence type="ECO:0000313" key="1">
    <source>
        <dbReference type="EMBL" id="KAL1510630.1"/>
    </source>
</evidence>
<keyword evidence="2" id="KW-1185">Reference proteome</keyword>
<organism evidence="1 2">
    <name type="scientific">Prymnesium parvum</name>
    <name type="common">Toxic golden alga</name>
    <dbReference type="NCBI Taxonomy" id="97485"/>
    <lineage>
        <taxon>Eukaryota</taxon>
        <taxon>Haptista</taxon>
        <taxon>Haptophyta</taxon>
        <taxon>Prymnesiophyceae</taxon>
        <taxon>Prymnesiales</taxon>
        <taxon>Prymnesiaceae</taxon>
        <taxon>Prymnesium</taxon>
    </lineage>
</organism>